<dbReference type="EC" id="6.3.2.1" evidence="8"/>
<sequence length="281" mass="31655">MLVFTKRKELQDFIKDYKVKNPTNLIGLVPTMGALHNGHLSLIEACIKECNLSIVSIFVNPTQFGANEDFSKYPRKEEADLNVCQKAGVDIVFMPKIEEVYPLKEEFQTTFNAPQSMVNVLEGKVRPGHFNGVLQVVSKLFFLTQANKAFFGKKDAQQLLIIQKMVEDLFLPIEIVPCPIVRSNEGLALSSRNVYLSDEGRKEALKISNSLNVAMRLIMQGEIESEKIIEAGLKALEGLEVEYFVIVDRSLQNQAKIQKDSTLILVVARVEGVRLLDNLWI</sequence>
<gene>
    <name evidence="8" type="primary">panC</name>
    <name evidence="9" type="ORF">B6S12_08250</name>
</gene>
<evidence type="ECO:0000256" key="3">
    <source>
        <dbReference type="ARBA" id="ARBA00022598"/>
    </source>
</evidence>
<evidence type="ECO:0000256" key="4">
    <source>
        <dbReference type="ARBA" id="ARBA00022655"/>
    </source>
</evidence>
<evidence type="ECO:0000256" key="2">
    <source>
        <dbReference type="ARBA" id="ARBA00009256"/>
    </source>
</evidence>
<keyword evidence="5 8" id="KW-0547">Nucleotide-binding</keyword>
<dbReference type="Gene3D" id="3.30.1300.10">
    <property type="entry name" value="Pantoate-beta-alanine ligase, C-terminal domain"/>
    <property type="match status" value="1"/>
</dbReference>
<dbReference type="InterPro" id="IPR003721">
    <property type="entry name" value="Pantoate_ligase"/>
</dbReference>
<evidence type="ECO:0000256" key="7">
    <source>
        <dbReference type="ARBA" id="ARBA00048258"/>
    </source>
</evidence>
<keyword evidence="10" id="KW-1185">Reference proteome</keyword>
<comment type="miscellaneous">
    <text evidence="8">The reaction proceeds by a bi uni uni bi ping pong mechanism.</text>
</comment>
<name>A0A2W6NF43_9HELI</name>
<dbReference type="Proteomes" id="UP000249746">
    <property type="component" value="Unassembled WGS sequence"/>
</dbReference>
<feature type="binding site" evidence="8">
    <location>
        <position position="158"/>
    </location>
    <ligand>
        <name>(R)-pantoate</name>
        <dbReference type="ChEBI" id="CHEBI:15980"/>
    </ligand>
</feature>
<accession>A0A2W6NF43</accession>
<dbReference type="AlphaFoldDB" id="A0A2W6NF43"/>
<dbReference type="Pfam" id="PF02569">
    <property type="entry name" value="Pantoate_ligase"/>
    <property type="match status" value="1"/>
</dbReference>
<evidence type="ECO:0000256" key="1">
    <source>
        <dbReference type="ARBA" id="ARBA00004990"/>
    </source>
</evidence>
<comment type="subcellular location">
    <subcellularLocation>
        <location evidence="8">Cytoplasm</location>
    </subcellularLocation>
</comment>
<dbReference type="GO" id="GO:0005524">
    <property type="term" value="F:ATP binding"/>
    <property type="evidence" value="ECO:0007669"/>
    <property type="project" value="UniProtKB-KW"/>
</dbReference>
<dbReference type="HAMAP" id="MF_00158">
    <property type="entry name" value="PanC"/>
    <property type="match status" value="1"/>
</dbReference>
<feature type="binding site" evidence="8">
    <location>
        <position position="181"/>
    </location>
    <ligand>
        <name>ATP</name>
        <dbReference type="ChEBI" id="CHEBI:30616"/>
    </ligand>
</feature>
<keyword evidence="4 8" id="KW-0566">Pantothenate biosynthesis</keyword>
<dbReference type="NCBIfam" id="TIGR00125">
    <property type="entry name" value="cyt_tran_rel"/>
    <property type="match status" value="1"/>
</dbReference>
<dbReference type="OrthoDB" id="9773087at2"/>
<comment type="caution">
    <text evidence="9">The sequence shown here is derived from an EMBL/GenBank/DDBJ whole genome shotgun (WGS) entry which is preliminary data.</text>
</comment>
<protein>
    <recommendedName>
        <fullName evidence="8">Pantothenate synthetase</fullName>
        <shortName evidence="8">PS</shortName>
        <ecNumber evidence="8">6.3.2.1</ecNumber>
    </recommendedName>
    <alternativeName>
        <fullName evidence="8">Pantoate--beta-alanine ligase</fullName>
    </alternativeName>
    <alternativeName>
        <fullName evidence="8">Pantoate-activating enzyme</fullName>
    </alternativeName>
</protein>
<keyword evidence="3 8" id="KW-0436">Ligase</keyword>
<keyword evidence="8" id="KW-0963">Cytoplasm</keyword>
<comment type="similarity">
    <text evidence="2 8">Belongs to the pantothenate synthetase family.</text>
</comment>
<keyword evidence="6 8" id="KW-0067">ATP-binding</keyword>
<feature type="binding site" evidence="8">
    <location>
        <begin position="32"/>
        <end position="39"/>
    </location>
    <ligand>
        <name>ATP</name>
        <dbReference type="ChEBI" id="CHEBI:30616"/>
    </ligand>
</feature>
<dbReference type="CDD" id="cd00560">
    <property type="entry name" value="PanC"/>
    <property type="match status" value="1"/>
</dbReference>
<dbReference type="InterPro" id="IPR042176">
    <property type="entry name" value="Pantoate_ligase_C"/>
</dbReference>
<evidence type="ECO:0000313" key="9">
    <source>
        <dbReference type="EMBL" id="PZT47610.1"/>
    </source>
</evidence>
<dbReference type="GO" id="GO:0015940">
    <property type="term" value="P:pantothenate biosynthetic process"/>
    <property type="evidence" value="ECO:0007669"/>
    <property type="project" value="UniProtKB-UniRule"/>
</dbReference>
<feature type="active site" description="Proton donor" evidence="8">
    <location>
        <position position="39"/>
    </location>
</feature>
<feature type="binding site" evidence="8">
    <location>
        <begin position="189"/>
        <end position="192"/>
    </location>
    <ligand>
        <name>ATP</name>
        <dbReference type="ChEBI" id="CHEBI:30616"/>
    </ligand>
</feature>
<dbReference type="Gene3D" id="3.40.50.620">
    <property type="entry name" value="HUPs"/>
    <property type="match status" value="1"/>
</dbReference>
<dbReference type="GO" id="GO:0005829">
    <property type="term" value="C:cytosol"/>
    <property type="evidence" value="ECO:0007669"/>
    <property type="project" value="TreeGrafter"/>
</dbReference>
<dbReference type="SUPFAM" id="SSF52374">
    <property type="entry name" value="Nucleotidylyl transferase"/>
    <property type="match status" value="1"/>
</dbReference>
<evidence type="ECO:0000313" key="10">
    <source>
        <dbReference type="Proteomes" id="UP000249746"/>
    </source>
</evidence>
<feature type="binding site" evidence="8">
    <location>
        <begin position="152"/>
        <end position="155"/>
    </location>
    <ligand>
        <name>ATP</name>
        <dbReference type="ChEBI" id="CHEBI:30616"/>
    </ligand>
</feature>
<dbReference type="InterPro" id="IPR004821">
    <property type="entry name" value="Cyt_trans-like"/>
</dbReference>
<reference evidence="9 10" key="1">
    <citation type="submission" date="2017-03" db="EMBL/GenBank/DDBJ databases">
        <title>Genomic and clinical evidence uncovers the enterohepatic species Helicobacter valdiviensis as a potential human intestinal pathogen.</title>
        <authorList>
            <person name="Fresia P."/>
            <person name="Jara R."/>
            <person name="Sierra R."/>
            <person name="Ferres I."/>
            <person name="Greif G."/>
            <person name="Iraola G."/>
            <person name="Collado L."/>
        </authorList>
    </citation>
    <scope>NUCLEOTIDE SEQUENCE [LARGE SCALE GENOMIC DNA]</scope>
    <source>
        <strain evidence="9 10">WBE14</strain>
    </source>
</reference>
<dbReference type="UniPathway" id="UPA00028">
    <property type="reaction ID" value="UER00005"/>
</dbReference>
<evidence type="ECO:0000256" key="8">
    <source>
        <dbReference type="HAMAP-Rule" id="MF_00158"/>
    </source>
</evidence>
<feature type="binding site" evidence="8">
    <location>
        <position position="63"/>
    </location>
    <ligand>
        <name>(R)-pantoate</name>
        <dbReference type="ChEBI" id="CHEBI:15980"/>
    </ligand>
</feature>
<comment type="pathway">
    <text evidence="1 8">Cofactor biosynthesis; (R)-pantothenate biosynthesis; (R)-pantothenate from (R)-pantoate and beta-alanine: step 1/1.</text>
</comment>
<dbReference type="InterPro" id="IPR014729">
    <property type="entry name" value="Rossmann-like_a/b/a_fold"/>
</dbReference>
<comment type="function">
    <text evidence="8">Catalyzes the condensation of pantoate with beta-alanine in an ATP-dependent reaction via a pantoyl-adenylate intermediate.</text>
</comment>
<evidence type="ECO:0000256" key="5">
    <source>
        <dbReference type="ARBA" id="ARBA00022741"/>
    </source>
</evidence>
<proteinExistence type="inferred from homology"/>
<organism evidence="9 10">
    <name type="scientific">Helicobacter valdiviensis</name>
    <dbReference type="NCBI Taxonomy" id="1458358"/>
    <lineage>
        <taxon>Bacteria</taxon>
        <taxon>Pseudomonadati</taxon>
        <taxon>Campylobacterota</taxon>
        <taxon>Epsilonproteobacteria</taxon>
        <taxon>Campylobacterales</taxon>
        <taxon>Helicobacteraceae</taxon>
        <taxon>Helicobacter</taxon>
    </lineage>
</organism>
<dbReference type="PANTHER" id="PTHR21299">
    <property type="entry name" value="CYTIDYLATE KINASE/PANTOATE-BETA-ALANINE LIGASE"/>
    <property type="match status" value="1"/>
</dbReference>
<dbReference type="EMBL" id="NBIU01000027">
    <property type="protein sequence ID" value="PZT47610.1"/>
    <property type="molecule type" value="Genomic_DNA"/>
</dbReference>
<dbReference type="GO" id="GO:0004592">
    <property type="term" value="F:pantoate-beta-alanine ligase activity"/>
    <property type="evidence" value="ECO:0007669"/>
    <property type="project" value="UniProtKB-UniRule"/>
</dbReference>
<dbReference type="NCBIfam" id="TIGR00018">
    <property type="entry name" value="panC"/>
    <property type="match status" value="1"/>
</dbReference>
<dbReference type="RefSeq" id="WP_111230331.1">
    <property type="nucleotide sequence ID" value="NZ_NBIU01000027.1"/>
</dbReference>
<comment type="subunit">
    <text evidence="8">Homodimer.</text>
</comment>
<feature type="binding site" evidence="8">
    <location>
        <position position="63"/>
    </location>
    <ligand>
        <name>beta-alanine</name>
        <dbReference type="ChEBI" id="CHEBI:57966"/>
    </ligand>
</feature>
<evidence type="ECO:0000256" key="6">
    <source>
        <dbReference type="ARBA" id="ARBA00022840"/>
    </source>
</evidence>
<dbReference type="PANTHER" id="PTHR21299:SF1">
    <property type="entry name" value="PANTOATE--BETA-ALANINE LIGASE"/>
    <property type="match status" value="1"/>
</dbReference>
<comment type="catalytic activity">
    <reaction evidence="7 8">
        <text>(R)-pantoate + beta-alanine + ATP = (R)-pantothenate + AMP + diphosphate + H(+)</text>
        <dbReference type="Rhea" id="RHEA:10912"/>
        <dbReference type="ChEBI" id="CHEBI:15378"/>
        <dbReference type="ChEBI" id="CHEBI:15980"/>
        <dbReference type="ChEBI" id="CHEBI:29032"/>
        <dbReference type="ChEBI" id="CHEBI:30616"/>
        <dbReference type="ChEBI" id="CHEBI:33019"/>
        <dbReference type="ChEBI" id="CHEBI:57966"/>
        <dbReference type="ChEBI" id="CHEBI:456215"/>
        <dbReference type="EC" id="6.3.2.1"/>
    </reaction>
</comment>